<feature type="transmembrane region" description="Helical" evidence="6">
    <location>
        <begin position="390"/>
        <end position="407"/>
    </location>
</feature>
<feature type="transmembrane region" description="Helical" evidence="6">
    <location>
        <begin position="20"/>
        <end position="36"/>
    </location>
</feature>
<evidence type="ECO:0000256" key="5">
    <source>
        <dbReference type="ARBA" id="ARBA00023136"/>
    </source>
</evidence>
<dbReference type="InterPro" id="IPR050360">
    <property type="entry name" value="MFS_Sugar_Transporters"/>
</dbReference>
<dbReference type="PROSITE" id="PS50850">
    <property type="entry name" value="MFS"/>
    <property type="match status" value="1"/>
</dbReference>
<keyword evidence="4 6" id="KW-1133">Transmembrane helix</keyword>
<comment type="caution">
    <text evidence="8">The sequence shown here is derived from an EMBL/GenBank/DDBJ whole genome shotgun (WGS) entry which is preliminary data.</text>
</comment>
<dbReference type="InterPro" id="IPR005828">
    <property type="entry name" value="MFS_sugar_transport-like"/>
</dbReference>
<gene>
    <name evidence="8" type="ORF">CBYS24578_00013169</name>
</gene>
<dbReference type="GO" id="GO:0005351">
    <property type="term" value="F:carbohydrate:proton symporter activity"/>
    <property type="evidence" value="ECO:0007669"/>
    <property type="project" value="TreeGrafter"/>
</dbReference>
<feature type="transmembrane region" description="Helical" evidence="6">
    <location>
        <begin position="120"/>
        <end position="138"/>
    </location>
</feature>
<dbReference type="EMBL" id="CABFNO020001340">
    <property type="protein sequence ID" value="CAG9982280.1"/>
    <property type="molecule type" value="Genomic_DNA"/>
</dbReference>
<feature type="transmembrane region" description="Helical" evidence="6">
    <location>
        <begin position="359"/>
        <end position="378"/>
    </location>
</feature>
<evidence type="ECO:0000313" key="8">
    <source>
        <dbReference type="EMBL" id="CAG9982280.1"/>
    </source>
</evidence>
<dbReference type="InterPro" id="IPR005829">
    <property type="entry name" value="Sugar_transporter_CS"/>
</dbReference>
<dbReference type="OrthoDB" id="6612291at2759"/>
<feature type="transmembrane region" description="Helical" evidence="6">
    <location>
        <begin position="334"/>
        <end position="352"/>
    </location>
</feature>
<feature type="transmembrane region" description="Helical" evidence="6">
    <location>
        <begin position="180"/>
        <end position="198"/>
    </location>
</feature>
<protein>
    <recommendedName>
        <fullName evidence="7">Major facilitator superfamily (MFS) profile domain-containing protein</fullName>
    </recommendedName>
</protein>
<organism evidence="8 9">
    <name type="scientific">Clonostachys byssicola</name>
    <dbReference type="NCBI Taxonomy" id="160290"/>
    <lineage>
        <taxon>Eukaryota</taxon>
        <taxon>Fungi</taxon>
        <taxon>Dikarya</taxon>
        <taxon>Ascomycota</taxon>
        <taxon>Pezizomycotina</taxon>
        <taxon>Sordariomycetes</taxon>
        <taxon>Hypocreomycetidae</taxon>
        <taxon>Hypocreales</taxon>
        <taxon>Bionectriaceae</taxon>
        <taxon>Clonostachys</taxon>
    </lineage>
</organism>
<dbReference type="PANTHER" id="PTHR48022:SF10">
    <property type="entry name" value="MAJOR FACILITATOR SUPERFAMILY (MFS) PROFILE DOMAIN-CONTAINING PROTEIN"/>
    <property type="match status" value="1"/>
</dbReference>
<evidence type="ECO:0000313" key="9">
    <source>
        <dbReference type="Proteomes" id="UP000754883"/>
    </source>
</evidence>
<keyword evidence="5 6" id="KW-0472">Membrane</keyword>
<feature type="transmembrane region" description="Helical" evidence="6">
    <location>
        <begin position="428"/>
        <end position="449"/>
    </location>
</feature>
<accession>A0A9N9U595</accession>
<dbReference type="PANTHER" id="PTHR48022">
    <property type="entry name" value="PLASTIDIC GLUCOSE TRANSPORTER 4"/>
    <property type="match status" value="1"/>
</dbReference>
<evidence type="ECO:0000256" key="3">
    <source>
        <dbReference type="ARBA" id="ARBA00022692"/>
    </source>
</evidence>
<feature type="transmembrane region" description="Helical" evidence="6">
    <location>
        <begin position="210"/>
        <end position="231"/>
    </location>
</feature>
<dbReference type="Proteomes" id="UP000754883">
    <property type="component" value="Unassembled WGS sequence"/>
</dbReference>
<dbReference type="PROSITE" id="PS00216">
    <property type="entry name" value="SUGAR_TRANSPORT_1"/>
    <property type="match status" value="1"/>
</dbReference>
<comment type="similarity">
    <text evidence="2">Belongs to the major facilitator superfamily. Sugar transporter (TC 2.A.1.1) family.</text>
</comment>
<proteinExistence type="inferred from homology"/>
<evidence type="ECO:0000256" key="1">
    <source>
        <dbReference type="ARBA" id="ARBA00004141"/>
    </source>
</evidence>
<dbReference type="InterPro" id="IPR020846">
    <property type="entry name" value="MFS_dom"/>
</dbReference>
<keyword evidence="3 6" id="KW-0812">Transmembrane</keyword>
<reference evidence="8" key="1">
    <citation type="submission" date="2021-10" db="EMBL/GenBank/DDBJ databases">
        <authorList>
            <person name="Piombo E."/>
        </authorList>
    </citation>
    <scope>NUCLEOTIDE SEQUENCE</scope>
</reference>
<name>A0A9N9U595_9HYPO</name>
<feature type="transmembrane region" description="Helical" evidence="6">
    <location>
        <begin position="92"/>
        <end position="113"/>
    </location>
</feature>
<dbReference type="InterPro" id="IPR036259">
    <property type="entry name" value="MFS_trans_sf"/>
</dbReference>
<keyword evidence="9" id="KW-1185">Reference proteome</keyword>
<dbReference type="GO" id="GO:0016020">
    <property type="term" value="C:membrane"/>
    <property type="evidence" value="ECO:0007669"/>
    <property type="project" value="UniProtKB-SubCell"/>
</dbReference>
<evidence type="ECO:0000256" key="4">
    <source>
        <dbReference type="ARBA" id="ARBA00022989"/>
    </source>
</evidence>
<comment type="subcellular location">
    <subcellularLocation>
        <location evidence="1">Membrane</location>
        <topology evidence="1">Multi-pass membrane protein</topology>
    </subcellularLocation>
</comment>
<dbReference type="Pfam" id="PF00083">
    <property type="entry name" value="Sugar_tr"/>
    <property type="match status" value="1"/>
</dbReference>
<feature type="transmembrane region" description="Helical" evidence="6">
    <location>
        <begin position="461"/>
        <end position="479"/>
    </location>
</feature>
<dbReference type="Gene3D" id="1.20.1250.20">
    <property type="entry name" value="MFS general substrate transporter like domains"/>
    <property type="match status" value="1"/>
</dbReference>
<evidence type="ECO:0000256" key="6">
    <source>
        <dbReference type="SAM" id="Phobius"/>
    </source>
</evidence>
<sequence>MLTFLRDHNYKVTQHLTTNLMLASMVMMTSVFSYGFENSVLSTIQAMTGEYFKFQSALMTTLTPNNRPAYERQFGEKNAKTSEWEFSATRLAMLNSLPLITYAIGVVGASFIGERYGRRIVFVIINSFCLAGIALSYAGKSFDYAMAGRMIIQLHVGGEAWLVPMWMAEVVPAAVRGSMVGLYAFSHVLAGFIASVITDQTSKMDDNNSWRIPVGCMFIFPSFAILTSFLLPESPRWLLRQGNHDKAVEMIYYLRSADRDFPAEAEIQHIQDTINETPTKGKWSELFKGTNARRTWGGLIAAGAVQLTGQSFASNYGTIFLKSVGVIDPFTGTMIKRAGLLIGCIFVITFVEKIGRRRVALVVGSISAACLMVMGGLGTVTPPNPSAQKGVLAMSIIFPCAYMIAFGSTMTVVKSEIPHTALRDKSNLLFWSFSNVANFLATFTLPYLLKAPYANLGSKVGFIYGCTSTLFVVLLFFFVPEMTGKSLEEIDEMFESRIPAWRSRGFKATGAAASVTKIGAHGRTSIDSAKARGIEHVESK</sequence>
<dbReference type="AlphaFoldDB" id="A0A9N9U595"/>
<evidence type="ECO:0000256" key="2">
    <source>
        <dbReference type="ARBA" id="ARBA00010992"/>
    </source>
</evidence>
<evidence type="ECO:0000259" key="7">
    <source>
        <dbReference type="PROSITE" id="PS50850"/>
    </source>
</evidence>
<dbReference type="SUPFAM" id="SSF103473">
    <property type="entry name" value="MFS general substrate transporter"/>
    <property type="match status" value="1"/>
</dbReference>
<feature type="domain" description="Major facilitator superfamily (MFS) profile" evidence="7">
    <location>
        <begin position="23"/>
        <end position="483"/>
    </location>
</feature>